<evidence type="ECO:0000259" key="10">
    <source>
        <dbReference type="Pfam" id="PF01514"/>
    </source>
</evidence>
<dbReference type="Proteomes" id="UP000005573">
    <property type="component" value="Unassembled WGS sequence"/>
</dbReference>
<dbReference type="AlphaFoldDB" id="E6LXA6"/>
<dbReference type="RefSeq" id="WP_004008827.1">
    <property type="nucleotide sequence ID" value="NZ_GL622340.1"/>
</dbReference>
<evidence type="ECO:0000256" key="8">
    <source>
        <dbReference type="ARBA" id="ARBA00023143"/>
    </source>
</evidence>
<organism evidence="12 13">
    <name type="scientific">Mobiluncus curtisii ATCC 51333</name>
    <dbReference type="NCBI Taxonomy" id="887326"/>
    <lineage>
        <taxon>Bacteria</taxon>
        <taxon>Bacillati</taxon>
        <taxon>Actinomycetota</taxon>
        <taxon>Actinomycetes</taxon>
        <taxon>Actinomycetales</taxon>
        <taxon>Actinomycetaceae</taxon>
        <taxon>Mobiluncus</taxon>
    </lineage>
</organism>
<name>E6LXA6_9ACTO</name>
<dbReference type="InterPro" id="IPR043427">
    <property type="entry name" value="YscJ/FliF"/>
</dbReference>
<gene>
    <name evidence="12" type="primary">fliF</name>
    <name evidence="12" type="ORF">HMPREF0388_0379</name>
</gene>
<keyword evidence="4" id="KW-1003">Cell membrane</keyword>
<evidence type="ECO:0000259" key="11">
    <source>
        <dbReference type="Pfam" id="PF08345"/>
    </source>
</evidence>
<evidence type="ECO:0000256" key="9">
    <source>
        <dbReference type="SAM" id="Phobius"/>
    </source>
</evidence>
<dbReference type="Gene3D" id="3.30.300.30">
    <property type="match status" value="1"/>
</dbReference>
<proteinExistence type="inferred from homology"/>
<dbReference type="GO" id="GO:0009431">
    <property type="term" value="C:bacterial-type flagellum basal body, MS ring"/>
    <property type="evidence" value="ECO:0007669"/>
    <property type="project" value="InterPro"/>
</dbReference>
<comment type="subcellular location">
    <subcellularLocation>
        <location evidence="1">Bacterial flagellum basal body</location>
    </subcellularLocation>
    <subcellularLocation>
        <location evidence="2">Cell membrane</location>
        <topology evidence="2">Multi-pass membrane protein</topology>
    </subcellularLocation>
</comment>
<evidence type="ECO:0000313" key="13">
    <source>
        <dbReference type="Proteomes" id="UP000005573"/>
    </source>
</evidence>
<feature type="domain" description="Flagellar M-ring N-terminal" evidence="10">
    <location>
        <begin position="47"/>
        <end position="221"/>
    </location>
</feature>
<evidence type="ECO:0000256" key="5">
    <source>
        <dbReference type="ARBA" id="ARBA00022692"/>
    </source>
</evidence>
<feature type="transmembrane region" description="Helical" evidence="9">
    <location>
        <begin position="423"/>
        <end position="444"/>
    </location>
</feature>
<dbReference type="InterPro" id="IPR000067">
    <property type="entry name" value="FlgMring_FliF"/>
</dbReference>
<dbReference type="GO" id="GO:0071973">
    <property type="term" value="P:bacterial-type flagellum-dependent cell motility"/>
    <property type="evidence" value="ECO:0007669"/>
    <property type="project" value="InterPro"/>
</dbReference>
<feature type="domain" description="Flagellar M-ring C-terminal" evidence="11">
    <location>
        <begin position="247"/>
        <end position="396"/>
    </location>
</feature>
<keyword evidence="12" id="KW-0969">Cilium</keyword>
<evidence type="ECO:0000256" key="6">
    <source>
        <dbReference type="ARBA" id="ARBA00022989"/>
    </source>
</evidence>
<evidence type="ECO:0000256" key="2">
    <source>
        <dbReference type="ARBA" id="ARBA00004651"/>
    </source>
</evidence>
<dbReference type="PANTHER" id="PTHR30046">
    <property type="entry name" value="FLAGELLAR M-RING PROTEIN"/>
    <property type="match status" value="1"/>
</dbReference>
<evidence type="ECO:0000313" key="12">
    <source>
        <dbReference type="EMBL" id="EFU80660.1"/>
    </source>
</evidence>
<feature type="transmembrane region" description="Helical" evidence="9">
    <location>
        <begin position="26"/>
        <end position="45"/>
    </location>
</feature>
<comment type="similarity">
    <text evidence="3">Belongs to the FliF family.</text>
</comment>
<evidence type="ECO:0000256" key="3">
    <source>
        <dbReference type="ARBA" id="ARBA00007971"/>
    </source>
</evidence>
<accession>E6LXA6</accession>
<dbReference type="GO" id="GO:0005886">
    <property type="term" value="C:plasma membrane"/>
    <property type="evidence" value="ECO:0007669"/>
    <property type="project" value="UniProtKB-SubCell"/>
</dbReference>
<evidence type="ECO:0000256" key="4">
    <source>
        <dbReference type="ARBA" id="ARBA00022475"/>
    </source>
</evidence>
<keyword evidence="7 9" id="KW-0472">Membrane</keyword>
<dbReference type="Pfam" id="PF01514">
    <property type="entry name" value="YscJ_FliF"/>
    <property type="match status" value="1"/>
</dbReference>
<protein>
    <submittedName>
        <fullName evidence="12">Flagellar M-ring protein FliF</fullName>
    </submittedName>
</protein>
<dbReference type="InterPro" id="IPR006182">
    <property type="entry name" value="FliF_N_dom"/>
</dbReference>
<comment type="caution">
    <text evidence="12">The sequence shown here is derived from an EMBL/GenBank/DDBJ whole genome shotgun (WGS) entry which is preliminary data.</text>
</comment>
<keyword evidence="12" id="KW-0282">Flagellum</keyword>
<dbReference type="InterPro" id="IPR045851">
    <property type="entry name" value="AMP-bd_C_sf"/>
</dbReference>
<dbReference type="PANTHER" id="PTHR30046:SF0">
    <property type="entry name" value="FLAGELLAR M-RING PROTEIN"/>
    <property type="match status" value="1"/>
</dbReference>
<evidence type="ECO:0000256" key="7">
    <source>
        <dbReference type="ARBA" id="ARBA00023136"/>
    </source>
</evidence>
<keyword evidence="5 9" id="KW-0812">Transmembrane</keyword>
<evidence type="ECO:0000256" key="1">
    <source>
        <dbReference type="ARBA" id="ARBA00004117"/>
    </source>
</evidence>
<keyword evidence="6 9" id="KW-1133">Transmembrane helix</keyword>
<dbReference type="NCBIfam" id="TIGR00206">
    <property type="entry name" value="fliF"/>
    <property type="match status" value="1"/>
</dbReference>
<keyword evidence="8" id="KW-0975">Bacterial flagellum</keyword>
<keyword evidence="12" id="KW-0966">Cell projection</keyword>
<dbReference type="PRINTS" id="PR01009">
    <property type="entry name" value="FLGMRINGFLIF"/>
</dbReference>
<dbReference type="EMBL" id="AEPY01000003">
    <property type="protein sequence ID" value="EFU80660.1"/>
    <property type="molecule type" value="Genomic_DNA"/>
</dbReference>
<reference evidence="12 13" key="1">
    <citation type="submission" date="2010-12" db="EMBL/GenBank/DDBJ databases">
        <authorList>
            <person name="Muzny D."/>
            <person name="Qin X."/>
            <person name="Deng J."/>
            <person name="Jiang H."/>
            <person name="Liu Y."/>
            <person name="Qu J."/>
            <person name="Song X.-Z."/>
            <person name="Zhang L."/>
            <person name="Thornton R."/>
            <person name="Coyle M."/>
            <person name="Francisco L."/>
            <person name="Jackson L."/>
            <person name="Javaid M."/>
            <person name="Korchina V."/>
            <person name="Kovar C."/>
            <person name="Mata R."/>
            <person name="Mathew T."/>
            <person name="Ngo R."/>
            <person name="Nguyen L."/>
            <person name="Nguyen N."/>
            <person name="Okwuonu G."/>
            <person name="Ongeri F."/>
            <person name="Pham C."/>
            <person name="Simmons D."/>
            <person name="Wilczek-Boney K."/>
            <person name="Hale W."/>
            <person name="Jakkamsetti A."/>
            <person name="Pham P."/>
            <person name="Ruth R."/>
            <person name="San Lucas F."/>
            <person name="Warren J."/>
            <person name="Zhang J."/>
            <person name="Zhao Z."/>
            <person name="Zhou C."/>
            <person name="Zhu D."/>
            <person name="Lee S."/>
            <person name="Bess C."/>
            <person name="Blankenburg K."/>
            <person name="Forbes L."/>
            <person name="Fu Q."/>
            <person name="Gubbala S."/>
            <person name="Hirani K."/>
            <person name="Jayaseelan J.C."/>
            <person name="Lara F."/>
            <person name="Munidasa M."/>
            <person name="Palculict T."/>
            <person name="Patil S."/>
            <person name="Pu L.-L."/>
            <person name="Saada N."/>
            <person name="Tang L."/>
            <person name="Weissenberger G."/>
            <person name="Zhu Y."/>
            <person name="Hemphill L."/>
            <person name="Shang Y."/>
            <person name="Youmans B."/>
            <person name="Ayvaz T."/>
            <person name="Ross M."/>
            <person name="Santibanez J."/>
            <person name="Aqrawi P."/>
            <person name="Gross S."/>
            <person name="Joshi V."/>
            <person name="Fowler G."/>
            <person name="Nazareth L."/>
            <person name="Reid J."/>
            <person name="Worley K."/>
            <person name="Petrosino J."/>
            <person name="Highlander S."/>
            <person name="Gibbs R."/>
        </authorList>
    </citation>
    <scope>NUCLEOTIDE SEQUENCE [LARGE SCALE GENOMIC DNA]</scope>
    <source>
        <strain evidence="12 13">ATCC 51333</strain>
    </source>
</reference>
<dbReference type="Pfam" id="PF08345">
    <property type="entry name" value="YscJ_FliF_C"/>
    <property type="match status" value="1"/>
</dbReference>
<dbReference type="GO" id="GO:0003774">
    <property type="term" value="F:cytoskeletal motor activity"/>
    <property type="evidence" value="ECO:0007669"/>
    <property type="project" value="InterPro"/>
</dbReference>
<sequence>MPPVIVNAVDKVKNTVGQFSLGQKTLSIIGVAVLILGGVVLYSWVASPDYTTLYSGLTDKDQAAVTEQLDSQGIKYQVADNGVVKVPAKDVQSARMSLAAADLPAQPTSGYAVLDNLGVAASDFQQQMAKKRALEGELAKTIDTMDDIDKSSVALAIPQETVFADPKKPVATTASVTITPKNRKDVSNDTVQAIINMVAASVPNLDKTGVTVVDTLGNSLSDKVEGGTAAASEMEKSLVDKALAVVEPLVGAGNARVSAQVDLSQDNQVKTTRIYTDPEGGVKPLSASNAAEQYSGGGAVVGGVLGPDNIGNPYELNGNNGGNYTNTQNVQNNAVNEEVTQSTRAPGAALRKSVSVVLNQETARRLDMAQVRDMVAAATGIDAATGDVVNISRSPFDDTAKKAAEKAAADEAAAEAAAKTASLIRQAVIAGLIILLLIIIAAVAKKRAKARER</sequence>
<dbReference type="HOGENOM" id="CLU_028108_2_0_11"/>
<dbReference type="InterPro" id="IPR013556">
    <property type="entry name" value="Flag_M-ring_C"/>
</dbReference>